<dbReference type="EMBL" id="NPDV01000007">
    <property type="protein sequence ID" value="PJZ53464.1"/>
    <property type="molecule type" value="Genomic_DNA"/>
</dbReference>
<dbReference type="EMBL" id="NPDU01000009">
    <property type="protein sequence ID" value="PJZ63049.1"/>
    <property type="molecule type" value="Genomic_DNA"/>
</dbReference>
<evidence type="ECO:0000313" key="1">
    <source>
        <dbReference type="EMBL" id="PJZ53464.1"/>
    </source>
</evidence>
<dbReference type="Proteomes" id="UP000232188">
    <property type="component" value="Unassembled WGS sequence"/>
</dbReference>
<accession>A0A2M9YPI8</accession>
<evidence type="ECO:0000313" key="2">
    <source>
        <dbReference type="EMBL" id="PJZ63049.1"/>
    </source>
</evidence>
<dbReference type="Proteomes" id="UP000232149">
    <property type="component" value="Unassembled WGS sequence"/>
</dbReference>
<keyword evidence="3" id="KW-1185">Reference proteome</keyword>
<comment type="caution">
    <text evidence="1">The sequence shown here is derived from an EMBL/GenBank/DDBJ whole genome shotgun (WGS) entry which is preliminary data.</text>
</comment>
<gene>
    <name evidence="2" type="ORF">CH376_05135</name>
    <name evidence="1" type="ORF">CH380_09775</name>
</gene>
<evidence type="ECO:0000313" key="4">
    <source>
        <dbReference type="Proteomes" id="UP000232188"/>
    </source>
</evidence>
<dbReference type="AlphaFoldDB" id="A0A2M9YPI8"/>
<evidence type="ECO:0000313" key="3">
    <source>
        <dbReference type="Proteomes" id="UP000232149"/>
    </source>
</evidence>
<proteinExistence type="predicted"/>
<name>A0A2M9YPI8_9LEPT</name>
<sequence length="61" mass="7400">MELELFSFSVGFVENCKVRISNFQFSNKDKPNTEPTLQQELEFLNRFYRLPFSKDLIFIFR</sequence>
<reference evidence="3 4" key="1">
    <citation type="submission" date="2017-07" db="EMBL/GenBank/DDBJ databases">
        <title>Leptospira spp. isolated from tropical soils.</title>
        <authorList>
            <person name="Thibeaux R."/>
            <person name="Iraola G."/>
            <person name="Ferres I."/>
            <person name="Bierque E."/>
            <person name="Girault D."/>
            <person name="Soupe-Gilbert M.-E."/>
            <person name="Picardeau M."/>
            <person name="Goarant C."/>
        </authorList>
    </citation>
    <scope>NUCLEOTIDE SEQUENCE [LARGE SCALE GENOMIC DNA]</scope>
    <source>
        <strain evidence="1 4">FH2-B-C1</strain>
        <strain evidence="2 3">FH2-B-D1</strain>
    </source>
</reference>
<protein>
    <submittedName>
        <fullName evidence="1">Uncharacterized protein</fullName>
    </submittedName>
</protein>
<organism evidence="1 4">
    <name type="scientific">Leptospira adleri</name>
    <dbReference type="NCBI Taxonomy" id="2023186"/>
    <lineage>
        <taxon>Bacteria</taxon>
        <taxon>Pseudomonadati</taxon>
        <taxon>Spirochaetota</taxon>
        <taxon>Spirochaetia</taxon>
        <taxon>Leptospirales</taxon>
        <taxon>Leptospiraceae</taxon>
        <taxon>Leptospira</taxon>
    </lineage>
</organism>